<protein>
    <recommendedName>
        <fullName evidence="4">DUF2937 domain-containing protein</fullName>
    </recommendedName>
</protein>
<evidence type="ECO:0000313" key="2">
    <source>
        <dbReference type="EMBL" id="RUO54524.1"/>
    </source>
</evidence>
<dbReference type="InterPro" id="IPR022584">
    <property type="entry name" value="DUF2937"/>
</dbReference>
<dbReference type="OrthoDB" id="7021410at2"/>
<dbReference type="AlphaFoldDB" id="A0A432Y0R5"/>
<keyword evidence="3" id="KW-1185">Reference proteome</keyword>
<keyword evidence="1" id="KW-0812">Transmembrane</keyword>
<name>A0A432Y0R5_9GAMM</name>
<sequence length="173" mass="20168">MIYRYFILCLAAGALLIGIQAPNLLTQYKQRLAAQYAEAMVYYRQYQAIADKYYDGEISGLIEDHEASQQPAFQAEAAIIRNLVQRVQTFEQQQRYFQTDYPRQLWALAWRHDEELMTGTLEHYSFNVPLNQQAIATGALFALALVVLFDTCGAACKGMWRRRRRHRYTSRRS</sequence>
<feature type="transmembrane region" description="Helical" evidence="1">
    <location>
        <begin position="134"/>
        <end position="156"/>
    </location>
</feature>
<organism evidence="2 3">
    <name type="scientific">Pseudidiomarina halophila</name>
    <dbReference type="NCBI Taxonomy" id="1449799"/>
    <lineage>
        <taxon>Bacteria</taxon>
        <taxon>Pseudomonadati</taxon>
        <taxon>Pseudomonadota</taxon>
        <taxon>Gammaproteobacteria</taxon>
        <taxon>Alteromonadales</taxon>
        <taxon>Idiomarinaceae</taxon>
        <taxon>Pseudidiomarina</taxon>
    </lineage>
</organism>
<proteinExistence type="predicted"/>
<dbReference type="RefSeq" id="WP_126761991.1">
    <property type="nucleotide sequence ID" value="NZ_JBHLTZ010000004.1"/>
</dbReference>
<dbReference type="Proteomes" id="UP000287198">
    <property type="component" value="Unassembled WGS sequence"/>
</dbReference>
<evidence type="ECO:0008006" key="4">
    <source>
        <dbReference type="Google" id="ProtNLM"/>
    </source>
</evidence>
<gene>
    <name evidence="2" type="ORF">CWI69_03705</name>
</gene>
<evidence type="ECO:0000256" key="1">
    <source>
        <dbReference type="SAM" id="Phobius"/>
    </source>
</evidence>
<keyword evidence="1" id="KW-0472">Membrane</keyword>
<reference evidence="3" key="1">
    <citation type="journal article" date="2018" name="Front. Microbiol.">
        <title>Genome-Based Analysis Reveals the Taxonomy and Diversity of the Family Idiomarinaceae.</title>
        <authorList>
            <person name="Liu Y."/>
            <person name="Lai Q."/>
            <person name="Shao Z."/>
        </authorList>
    </citation>
    <scope>NUCLEOTIDE SEQUENCE [LARGE SCALE GENOMIC DNA]</scope>
    <source>
        <strain evidence="3">BH195</strain>
    </source>
</reference>
<dbReference type="Pfam" id="PF11157">
    <property type="entry name" value="DUF2937"/>
    <property type="match status" value="1"/>
</dbReference>
<accession>A0A432Y0R5</accession>
<keyword evidence="1" id="KW-1133">Transmembrane helix</keyword>
<evidence type="ECO:0000313" key="3">
    <source>
        <dbReference type="Proteomes" id="UP000287198"/>
    </source>
</evidence>
<dbReference type="EMBL" id="PIPW01000001">
    <property type="protein sequence ID" value="RUO54524.1"/>
    <property type="molecule type" value="Genomic_DNA"/>
</dbReference>
<comment type="caution">
    <text evidence="2">The sequence shown here is derived from an EMBL/GenBank/DDBJ whole genome shotgun (WGS) entry which is preliminary data.</text>
</comment>